<dbReference type="RefSeq" id="WP_012786804.1">
    <property type="nucleotide sequence ID" value="NC_013131.1"/>
</dbReference>
<evidence type="ECO:0000259" key="2">
    <source>
        <dbReference type="Pfam" id="PF00975"/>
    </source>
</evidence>
<dbReference type="Gene3D" id="3.40.50.1820">
    <property type="entry name" value="alpha/beta hydrolase"/>
    <property type="match status" value="1"/>
</dbReference>
<dbReference type="EMBL" id="CP001700">
    <property type="protein sequence ID" value="ACU71511.1"/>
    <property type="molecule type" value="Genomic_DNA"/>
</dbReference>
<proteinExistence type="inferred from homology"/>
<feature type="domain" description="Thioesterase" evidence="2">
    <location>
        <begin position="18"/>
        <end position="248"/>
    </location>
</feature>
<dbReference type="AlphaFoldDB" id="C7PXQ8"/>
<dbReference type="Proteomes" id="UP000000851">
    <property type="component" value="Chromosome"/>
</dbReference>
<evidence type="ECO:0000313" key="3">
    <source>
        <dbReference type="EMBL" id="ACU71511.1"/>
    </source>
</evidence>
<dbReference type="HOGENOM" id="CLU_070456_1_1_11"/>
<dbReference type="KEGG" id="cai:Caci_2593"/>
<evidence type="ECO:0000256" key="1">
    <source>
        <dbReference type="ARBA" id="ARBA00007169"/>
    </source>
</evidence>
<dbReference type="Pfam" id="PF00975">
    <property type="entry name" value="Thioesterase"/>
    <property type="match status" value="1"/>
</dbReference>
<evidence type="ECO:0000313" key="4">
    <source>
        <dbReference type="Proteomes" id="UP000000851"/>
    </source>
</evidence>
<accession>C7PXQ8</accession>
<dbReference type="PANTHER" id="PTHR11487">
    <property type="entry name" value="THIOESTERASE"/>
    <property type="match status" value="1"/>
</dbReference>
<dbReference type="GO" id="GO:0008610">
    <property type="term" value="P:lipid biosynthetic process"/>
    <property type="evidence" value="ECO:0007669"/>
    <property type="project" value="TreeGrafter"/>
</dbReference>
<comment type="similarity">
    <text evidence="1">Belongs to the thioesterase family.</text>
</comment>
<keyword evidence="4" id="KW-1185">Reference proteome</keyword>
<name>C7PXQ8_CATAD</name>
<dbReference type="STRING" id="479433.Caci_2593"/>
<organism evidence="3 4">
    <name type="scientific">Catenulispora acidiphila (strain DSM 44928 / JCM 14897 / NBRC 102108 / NRRL B-24433 / ID139908)</name>
    <dbReference type="NCBI Taxonomy" id="479433"/>
    <lineage>
        <taxon>Bacteria</taxon>
        <taxon>Bacillati</taxon>
        <taxon>Actinomycetota</taxon>
        <taxon>Actinomycetes</taxon>
        <taxon>Catenulisporales</taxon>
        <taxon>Catenulisporaceae</taxon>
        <taxon>Catenulispora</taxon>
    </lineage>
</organism>
<dbReference type="SUPFAM" id="SSF53474">
    <property type="entry name" value="alpha/beta-Hydrolases"/>
    <property type="match status" value="1"/>
</dbReference>
<dbReference type="PANTHER" id="PTHR11487:SF0">
    <property type="entry name" value="S-ACYL FATTY ACID SYNTHASE THIOESTERASE, MEDIUM CHAIN"/>
    <property type="match status" value="1"/>
</dbReference>
<sequence length="264" mass="28621">MPPAWLGAAATTGRAPVRLLCFAHAGGGAAFFHAWRQALLPDIDVCPVILPGREARLRERPHTRTADLIPALVAALEPFLDRPYALFGHSMGAMLAYETARALDADPLQSSLRSPLRPPLCLIASGRRAPQLPARRQPLHALPEPEFLNAVTQLGGMPEEVLVQPDVYRLFLPALRADFELNETYEHTPGPPLRFPVSALVGDTDPEVDVEEMAAWRHTTSGAFTLRVFRGGHFYHRGRPAEVLAAIRSDVAKAAAAIGASAQS</sequence>
<reference evidence="3 4" key="1">
    <citation type="journal article" date="2009" name="Stand. Genomic Sci.">
        <title>Complete genome sequence of Catenulispora acidiphila type strain (ID 139908).</title>
        <authorList>
            <person name="Copeland A."/>
            <person name="Lapidus A."/>
            <person name="Glavina Del Rio T."/>
            <person name="Nolan M."/>
            <person name="Lucas S."/>
            <person name="Chen F."/>
            <person name="Tice H."/>
            <person name="Cheng J.F."/>
            <person name="Bruce D."/>
            <person name="Goodwin L."/>
            <person name="Pitluck S."/>
            <person name="Mikhailova N."/>
            <person name="Pati A."/>
            <person name="Ivanova N."/>
            <person name="Mavromatis K."/>
            <person name="Chen A."/>
            <person name="Palaniappan K."/>
            <person name="Chain P."/>
            <person name="Land M."/>
            <person name="Hauser L."/>
            <person name="Chang Y.J."/>
            <person name="Jeffries C.D."/>
            <person name="Chertkov O."/>
            <person name="Brettin T."/>
            <person name="Detter J.C."/>
            <person name="Han C."/>
            <person name="Ali Z."/>
            <person name="Tindall B.J."/>
            <person name="Goker M."/>
            <person name="Bristow J."/>
            <person name="Eisen J.A."/>
            <person name="Markowitz V."/>
            <person name="Hugenholtz P."/>
            <person name="Kyrpides N.C."/>
            <person name="Klenk H.P."/>
        </authorList>
    </citation>
    <scope>NUCLEOTIDE SEQUENCE [LARGE SCALE GENOMIC DNA]</scope>
    <source>
        <strain evidence="4">DSM 44928 / JCM 14897 / NBRC 102108 / NRRL B-24433 / ID139908</strain>
    </source>
</reference>
<protein>
    <submittedName>
        <fullName evidence="3">Thioesterase</fullName>
    </submittedName>
</protein>
<dbReference type="InterPro" id="IPR001031">
    <property type="entry name" value="Thioesterase"/>
</dbReference>
<gene>
    <name evidence="3" type="ordered locus">Caci_2593</name>
</gene>
<dbReference type="eggNOG" id="COG3208">
    <property type="taxonomic scope" value="Bacteria"/>
</dbReference>
<dbReference type="InterPro" id="IPR012223">
    <property type="entry name" value="TEII"/>
</dbReference>
<dbReference type="OrthoDB" id="8480037at2"/>
<dbReference type="InterPro" id="IPR029058">
    <property type="entry name" value="AB_hydrolase_fold"/>
</dbReference>
<dbReference type="InParanoid" id="C7PXQ8"/>